<comment type="caution">
    <text evidence="2">The sequence shown here is derived from an EMBL/GenBank/DDBJ whole genome shotgun (WGS) entry which is preliminary data.</text>
</comment>
<feature type="region of interest" description="Disordered" evidence="1">
    <location>
        <begin position="1"/>
        <end position="40"/>
    </location>
</feature>
<dbReference type="RefSeq" id="WP_262562959.1">
    <property type="nucleotide sequence ID" value="NZ_JAOQJF010000004.1"/>
</dbReference>
<protein>
    <submittedName>
        <fullName evidence="2">Uncharacterized protein</fullName>
    </submittedName>
</protein>
<evidence type="ECO:0000256" key="1">
    <source>
        <dbReference type="SAM" id="MobiDB-lite"/>
    </source>
</evidence>
<keyword evidence="3" id="KW-1185">Reference proteome</keyword>
<sequence>MARRASEEEQVLAEQTPVEEQSQETQSQETESCTGATEPDEVEVELFKDNGRYKDDVVVGVNGKLYVIKRGVRVKVPRAVKEILDHSREQDTQTALMMDSLENHYQEETRKYNV</sequence>
<organism evidence="2 3">
    <name type="scientific">Alitiscatomonas aceti</name>
    <dbReference type="NCBI Taxonomy" id="2981724"/>
    <lineage>
        <taxon>Bacteria</taxon>
        <taxon>Bacillati</taxon>
        <taxon>Bacillota</taxon>
        <taxon>Clostridia</taxon>
        <taxon>Lachnospirales</taxon>
        <taxon>Lachnospiraceae</taxon>
        <taxon>Alitiscatomonas</taxon>
    </lineage>
</organism>
<feature type="compositionally biased region" description="Low complexity" evidence="1">
    <location>
        <begin position="14"/>
        <end position="32"/>
    </location>
</feature>
<gene>
    <name evidence="2" type="ORF">OCV69_02860</name>
</gene>
<proteinExistence type="predicted"/>
<reference evidence="2 3" key="1">
    <citation type="journal article" date="2021" name="ISME Commun">
        <title>Automated analysis of genomic sequences facilitates high-throughput and comprehensive description of bacteria.</title>
        <authorList>
            <person name="Hitch T.C.A."/>
        </authorList>
    </citation>
    <scope>NUCLEOTIDE SEQUENCE [LARGE SCALE GENOMIC DNA]</scope>
    <source>
        <strain evidence="3">f_CCE</strain>
    </source>
</reference>
<accession>A0ABT2UW59</accession>
<dbReference type="Proteomes" id="UP001652395">
    <property type="component" value="Unassembled WGS sequence"/>
</dbReference>
<evidence type="ECO:0000313" key="3">
    <source>
        <dbReference type="Proteomes" id="UP001652395"/>
    </source>
</evidence>
<dbReference type="EMBL" id="JAOQJF010000004">
    <property type="protein sequence ID" value="MCU6798884.1"/>
    <property type="molecule type" value="Genomic_DNA"/>
</dbReference>
<evidence type="ECO:0000313" key="2">
    <source>
        <dbReference type="EMBL" id="MCU6798884.1"/>
    </source>
</evidence>
<name>A0ABT2UW59_9FIRM</name>